<evidence type="ECO:0000313" key="6">
    <source>
        <dbReference type="EMBL" id="NEG79138.1"/>
    </source>
</evidence>
<dbReference type="PROSITE" id="PS00041">
    <property type="entry name" value="HTH_ARAC_FAMILY_1"/>
    <property type="match status" value="1"/>
</dbReference>
<accession>A0A7K3TJ45</accession>
<dbReference type="InterPro" id="IPR037923">
    <property type="entry name" value="HTH-like"/>
</dbReference>
<dbReference type="Proteomes" id="UP000469763">
    <property type="component" value="Unassembled WGS sequence"/>
</dbReference>
<dbReference type="InterPro" id="IPR018062">
    <property type="entry name" value="HTH_AraC-typ_CS"/>
</dbReference>
<dbReference type="InterPro" id="IPR018060">
    <property type="entry name" value="HTH_AraC"/>
</dbReference>
<dbReference type="Gene3D" id="1.10.10.60">
    <property type="entry name" value="Homeodomain-like"/>
    <property type="match status" value="2"/>
</dbReference>
<evidence type="ECO:0000259" key="5">
    <source>
        <dbReference type="PROSITE" id="PS01124"/>
    </source>
</evidence>
<keyword evidence="3" id="KW-0010">Activator</keyword>
<comment type="caution">
    <text evidence="6">The sequence shown here is derived from an EMBL/GenBank/DDBJ whole genome shotgun (WGS) entry which is preliminary data.</text>
</comment>
<dbReference type="InterPro" id="IPR050204">
    <property type="entry name" value="AraC_XylS_family_regulators"/>
</dbReference>
<keyword evidence="7" id="KW-1185">Reference proteome</keyword>
<dbReference type="InterPro" id="IPR020449">
    <property type="entry name" value="Tscrpt_reg_AraC-type_HTH"/>
</dbReference>
<keyword evidence="1" id="KW-0805">Transcription regulation</keyword>
<evidence type="ECO:0000256" key="4">
    <source>
        <dbReference type="ARBA" id="ARBA00023163"/>
    </source>
</evidence>
<dbReference type="InterPro" id="IPR014710">
    <property type="entry name" value="RmlC-like_jellyroll"/>
</dbReference>
<dbReference type="Pfam" id="PF12833">
    <property type="entry name" value="HTH_18"/>
    <property type="match status" value="1"/>
</dbReference>
<dbReference type="GO" id="GO:0043565">
    <property type="term" value="F:sequence-specific DNA binding"/>
    <property type="evidence" value="ECO:0007669"/>
    <property type="project" value="InterPro"/>
</dbReference>
<dbReference type="PRINTS" id="PR00032">
    <property type="entry name" value="HTHARAC"/>
</dbReference>
<dbReference type="SMART" id="SM00342">
    <property type="entry name" value="HTH_ARAC"/>
    <property type="match status" value="1"/>
</dbReference>
<protein>
    <submittedName>
        <fullName evidence="6">AraC family transcriptional regulator</fullName>
    </submittedName>
</protein>
<dbReference type="Pfam" id="PF02311">
    <property type="entry name" value="AraC_binding"/>
    <property type="match status" value="1"/>
</dbReference>
<evidence type="ECO:0000313" key="7">
    <source>
        <dbReference type="Proteomes" id="UP000469763"/>
    </source>
</evidence>
<organism evidence="6 7">
    <name type="scientific">Bifidobacterium avesanii</name>
    <dbReference type="NCBI Taxonomy" id="1798157"/>
    <lineage>
        <taxon>Bacteria</taxon>
        <taxon>Bacillati</taxon>
        <taxon>Actinomycetota</taxon>
        <taxon>Actinomycetes</taxon>
        <taxon>Bifidobacteriales</taxon>
        <taxon>Bifidobacteriaceae</taxon>
        <taxon>Bifidobacterium</taxon>
    </lineage>
</organism>
<proteinExistence type="predicted"/>
<dbReference type="Gene3D" id="2.60.120.10">
    <property type="entry name" value="Jelly Rolls"/>
    <property type="match status" value="1"/>
</dbReference>
<dbReference type="RefSeq" id="WP_152350913.1">
    <property type="nucleotide sequence ID" value="NZ_WBSN01000017.1"/>
</dbReference>
<dbReference type="InterPro" id="IPR003313">
    <property type="entry name" value="AraC-bd"/>
</dbReference>
<dbReference type="OrthoDB" id="241790at2"/>
<dbReference type="InterPro" id="IPR009057">
    <property type="entry name" value="Homeodomain-like_sf"/>
</dbReference>
<dbReference type="AlphaFoldDB" id="A0A7K3TJ45"/>
<dbReference type="PANTHER" id="PTHR46796">
    <property type="entry name" value="HTH-TYPE TRANSCRIPTIONAL ACTIVATOR RHAS-RELATED"/>
    <property type="match status" value="1"/>
</dbReference>
<feature type="domain" description="HTH araC/xylS-type" evidence="5">
    <location>
        <begin position="179"/>
        <end position="277"/>
    </location>
</feature>
<dbReference type="EMBL" id="WHZY01000017">
    <property type="protein sequence ID" value="NEG79138.1"/>
    <property type="molecule type" value="Genomic_DNA"/>
</dbReference>
<evidence type="ECO:0000256" key="1">
    <source>
        <dbReference type="ARBA" id="ARBA00023015"/>
    </source>
</evidence>
<evidence type="ECO:0000256" key="2">
    <source>
        <dbReference type="ARBA" id="ARBA00023125"/>
    </source>
</evidence>
<dbReference type="GO" id="GO:0003700">
    <property type="term" value="F:DNA-binding transcription factor activity"/>
    <property type="evidence" value="ECO:0007669"/>
    <property type="project" value="InterPro"/>
</dbReference>
<dbReference type="PROSITE" id="PS01124">
    <property type="entry name" value="HTH_ARAC_FAMILY_2"/>
    <property type="match status" value="1"/>
</dbReference>
<name>A0A7K3TJ45_9BIFI</name>
<dbReference type="SUPFAM" id="SSF46689">
    <property type="entry name" value="Homeodomain-like"/>
    <property type="match status" value="2"/>
</dbReference>
<evidence type="ECO:0000256" key="3">
    <source>
        <dbReference type="ARBA" id="ARBA00023159"/>
    </source>
</evidence>
<gene>
    <name evidence="6" type="ORF">GFD22_09185</name>
</gene>
<dbReference type="SUPFAM" id="SSF51215">
    <property type="entry name" value="Regulatory protein AraC"/>
    <property type="match status" value="1"/>
</dbReference>
<keyword evidence="4" id="KW-0804">Transcription</keyword>
<keyword evidence="2" id="KW-0238">DNA-binding</keyword>
<reference evidence="6 7" key="1">
    <citation type="submission" date="2019-10" db="EMBL/GenBank/DDBJ databases">
        <title>Bifidobacterium from non-human primates.</title>
        <authorList>
            <person name="Modesto M."/>
        </authorList>
    </citation>
    <scope>NUCLEOTIDE SEQUENCE [LARGE SCALE GENOMIC DNA]</scope>
    <source>
        <strain evidence="6 7">TREC</strain>
    </source>
</reference>
<sequence>MPDDPMLTVTVTHDVKPPRILFRGAAREEGVTRSSWGPNVRDDVSVRVVLSGRGEFMLDGVNHHVRAGQAFAIPKDVPTFYHTDFHAPQPWSLCWVNFDGPDAGDVLQRCGFTVLKPVLNLEDVTPFDEIVGHMLAYSDRSYSNGMMLQGLLLAFLSTLIGSVTSVAEDLDPRDNRYLDAAVNYIHEHINEPLQVADVAAALYISRAYLCTVFQTNLKITPKIFIMKAKIFQAAEDIRHSPVPIAQLAERYGYATPFAFSKSFKRIMGMSPRDFRERFSAPDDLVVEQYRPPTVRRSPASRL</sequence>